<dbReference type="STRING" id="289078.A0A2X0LRF1"/>
<evidence type="ECO:0000256" key="10">
    <source>
        <dbReference type="ARBA" id="ARBA00044712"/>
    </source>
</evidence>
<evidence type="ECO:0000256" key="1">
    <source>
        <dbReference type="ARBA" id="ARBA00003378"/>
    </source>
</evidence>
<dbReference type="Gene3D" id="3.40.50.150">
    <property type="entry name" value="Vaccinia Virus protein VP39"/>
    <property type="match status" value="1"/>
</dbReference>
<dbReference type="OrthoDB" id="10248867at2759"/>
<keyword evidence="7" id="KW-0506">mRNA capping</keyword>
<dbReference type="AlphaFoldDB" id="A0A2X0LRF1"/>
<evidence type="ECO:0000256" key="2">
    <source>
        <dbReference type="ARBA" id="ARBA00011926"/>
    </source>
</evidence>
<protein>
    <recommendedName>
        <fullName evidence="11">mRNA cap guanine-N(7) methyltransferase</fullName>
        <ecNumber evidence="2">2.1.1.56</ecNumber>
    </recommendedName>
    <alternativeName>
        <fullName evidence="8">mRNA (guanine-N(7))-methyltransferase</fullName>
    </alternativeName>
    <alternativeName>
        <fullName evidence="9">mRNA cap methyltransferase</fullName>
    </alternativeName>
</protein>
<dbReference type="GO" id="GO:0005634">
    <property type="term" value="C:nucleus"/>
    <property type="evidence" value="ECO:0007669"/>
    <property type="project" value="TreeGrafter"/>
</dbReference>
<dbReference type="PROSITE" id="PS51562">
    <property type="entry name" value="RNA_CAP0_MT"/>
    <property type="match status" value="1"/>
</dbReference>
<dbReference type="InterPro" id="IPR029063">
    <property type="entry name" value="SAM-dependent_MTases_sf"/>
</dbReference>
<feature type="domain" description="MRNA cap 0 methyltransferase" evidence="13">
    <location>
        <begin position="133"/>
        <end position="424"/>
    </location>
</feature>
<dbReference type="InterPro" id="IPR039753">
    <property type="entry name" value="RG7MT1"/>
</dbReference>
<evidence type="ECO:0000256" key="6">
    <source>
        <dbReference type="ARBA" id="ARBA00022884"/>
    </source>
</evidence>
<dbReference type="Proteomes" id="UP000249723">
    <property type="component" value="Unassembled WGS sequence"/>
</dbReference>
<feature type="region of interest" description="Disordered" evidence="12">
    <location>
        <begin position="69"/>
        <end position="103"/>
    </location>
</feature>
<evidence type="ECO:0000256" key="12">
    <source>
        <dbReference type="SAM" id="MobiDB-lite"/>
    </source>
</evidence>
<dbReference type="GO" id="GO:0004482">
    <property type="term" value="F:mRNA 5'-cap (guanine-N7-)-methyltransferase activity"/>
    <property type="evidence" value="ECO:0007669"/>
    <property type="project" value="UniProtKB-EC"/>
</dbReference>
<evidence type="ECO:0000256" key="4">
    <source>
        <dbReference type="ARBA" id="ARBA00022679"/>
    </source>
</evidence>
<evidence type="ECO:0000259" key="13">
    <source>
        <dbReference type="PROSITE" id="PS51562"/>
    </source>
</evidence>
<dbReference type="PANTHER" id="PTHR12189:SF2">
    <property type="entry name" value="MRNA CAP GUANINE-N7 METHYLTRANSFERASE"/>
    <property type="match status" value="1"/>
</dbReference>
<dbReference type="CDD" id="cd02440">
    <property type="entry name" value="AdoMet_MTases"/>
    <property type="match status" value="1"/>
</dbReference>
<evidence type="ECO:0000256" key="5">
    <source>
        <dbReference type="ARBA" id="ARBA00022691"/>
    </source>
</evidence>
<keyword evidence="5" id="KW-0949">S-adenosyl-L-methionine</keyword>
<proteinExistence type="predicted"/>
<feature type="region of interest" description="Disordered" evidence="12">
    <location>
        <begin position="1"/>
        <end position="30"/>
    </location>
</feature>
<evidence type="ECO:0000313" key="14">
    <source>
        <dbReference type="EMBL" id="SCZ95891.1"/>
    </source>
</evidence>
<comment type="catalytic activity">
    <reaction evidence="10">
        <text>a 5'-end (5'-triphosphoguanosine)-ribonucleoside in mRNA + S-adenosyl-L-methionine = a 5'-end (N(7)-methyl 5'-triphosphoguanosine)-ribonucleoside in mRNA + S-adenosyl-L-homocysteine</text>
        <dbReference type="Rhea" id="RHEA:67008"/>
        <dbReference type="Rhea" id="RHEA-COMP:17166"/>
        <dbReference type="Rhea" id="RHEA-COMP:17167"/>
        <dbReference type="ChEBI" id="CHEBI:57856"/>
        <dbReference type="ChEBI" id="CHEBI:59789"/>
        <dbReference type="ChEBI" id="CHEBI:156461"/>
        <dbReference type="ChEBI" id="CHEBI:167617"/>
        <dbReference type="EC" id="2.1.1.56"/>
    </reaction>
</comment>
<keyword evidence="15" id="KW-1185">Reference proteome</keyword>
<organism evidence="14 15">
    <name type="scientific">Microbotryum saponariae</name>
    <dbReference type="NCBI Taxonomy" id="289078"/>
    <lineage>
        <taxon>Eukaryota</taxon>
        <taxon>Fungi</taxon>
        <taxon>Dikarya</taxon>
        <taxon>Basidiomycota</taxon>
        <taxon>Pucciniomycotina</taxon>
        <taxon>Microbotryomycetes</taxon>
        <taxon>Microbotryales</taxon>
        <taxon>Microbotryaceae</taxon>
        <taxon>Microbotryum</taxon>
    </lineage>
</organism>
<keyword evidence="4" id="KW-0808">Transferase</keyword>
<keyword evidence="6" id="KW-0694">RNA-binding</keyword>
<comment type="function">
    <text evidence="1">Responsible for methylating the 5'-cap structure of mRNAs.</text>
</comment>
<sequence>MRSLHSLLGPPDDAQPNSPTPTPRAYAPTKRVTEPYSVLIPITRLELVQSQTSANPLRNQVTATTAGALTNAVGGPRGGAAANGLPKRPRSTVEEEGEEANKKGRITTQHDVTLVTNHYNARPNFGRQTRTASSIIGLKNFNNWIKSVLINRYGRPQPGPSNAHMFDRKGAWKGDWKVMDMCCGKGGDLMKWSKTGVKEYYGLDVAGVSVEQARSRYQDMRDRRFNAHFIRADCFGTAITEILEPRQLDPLFDVVSMQFCMHYAFESSDKARRMLKNVADSLRVGGTFLGTIPDSDKLMDKLNAIPAEEENLAFGNEVYGIKFDERDWVEQFGHRYTFFLQDAVEEVPEYVVHWEAFVDLAREFDLHLEYKSDFQDIFLAHKDEPDFAQLLKRMRVIDDQGDTEMTPEQWEAATIYLGFAMTKVGSEEGREDTRSI</sequence>
<dbReference type="GO" id="GO:0003723">
    <property type="term" value="F:RNA binding"/>
    <property type="evidence" value="ECO:0007669"/>
    <property type="project" value="UniProtKB-KW"/>
</dbReference>
<dbReference type="EC" id="2.1.1.56" evidence="2"/>
<evidence type="ECO:0000256" key="9">
    <source>
        <dbReference type="ARBA" id="ARBA00033387"/>
    </source>
</evidence>
<reference evidence="15" key="1">
    <citation type="submission" date="2016-10" db="EMBL/GenBank/DDBJ databases">
        <authorList>
            <person name="Jeantristanb JTB J.-T."/>
            <person name="Ricardo R."/>
        </authorList>
    </citation>
    <scope>NUCLEOTIDE SEQUENCE [LARGE SCALE GENOMIC DNA]</scope>
</reference>
<evidence type="ECO:0000313" key="15">
    <source>
        <dbReference type="Proteomes" id="UP000249723"/>
    </source>
</evidence>
<accession>A0A2X0LRF1</accession>
<evidence type="ECO:0000256" key="11">
    <source>
        <dbReference type="ARBA" id="ARBA00049739"/>
    </source>
</evidence>
<dbReference type="InterPro" id="IPR004971">
    <property type="entry name" value="mRNA_G-N7_MeTrfase_dom"/>
</dbReference>
<evidence type="ECO:0000256" key="3">
    <source>
        <dbReference type="ARBA" id="ARBA00022603"/>
    </source>
</evidence>
<dbReference type="EMBL" id="FMWP01000087">
    <property type="protein sequence ID" value="SCZ95891.1"/>
    <property type="molecule type" value="Genomic_DNA"/>
</dbReference>
<evidence type="ECO:0000256" key="7">
    <source>
        <dbReference type="ARBA" id="ARBA00023042"/>
    </source>
</evidence>
<keyword evidence="7" id="KW-0507">mRNA processing</keyword>
<dbReference type="SUPFAM" id="SSF53335">
    <property type="entry name" value="S-adenosyl-L-methionine-dependent methyltransferases"/>
    <property type="match status" value="1"/>
</dbReference>
<name>A0A2X0LRF1_9BASI</name>
<dbReference type="Pfam" id="PF03291">
    <property type="entry name" value="mRNA_G-N7_MeTrfase"/>
    <property type="match status" value="1"/>
</dbReference>
<evidence type="ECO:0000256" key="8">
    <source>
        <dbReference type="ARBA" id="ARBA00032772"/>
    </source>
</evidence>
<dbReference type="PANTHER" id="PTHR12189">
    <property type="entry name" value="MRNA GUANINE-7- METHYLTRANSFERASE"/>
    <property type="match status" value="1"/>
</dbReference>
<keyword evidence="3" id="KW-0489">Methyltransferase</keyword>
<gene>
    <name evidence="14" type="ORF">BZ3500_MVSOF-1268-A1-R1_CHR8-1G09864</name>
</gene>